<organism evidence="1 2">
    <name type="scientific">Cochliobolus sativus (strain ND90Pr / ATCC 201652)</name>
    <name type="common">Common root rot and spot blotch fungus</name>
    <name type="synonym">Bipolaris sorokiniana</name>
    <dbReference type="NCBI Taxonomy" id="665912"/>
    <lineage>
        <taxon>Eukaryota</taxon>
        <taxon>Fungi</taxon>
        <taxon>Dikarya</taxon>
        <taxon>Ascomycota</taxon>
        <taxon>Pezizomycotina</taxon>
        <taxon>Dothideomycetes</taxon>
        <taxon>Pleosporomycetidae</taxon>
        <taxon>Pleosporales</taxon>
        <taxon>Pleosporineae</taxon>
        <taxon>Pleosporaceae</taxon>
        <taxon>Bipolaris</taxon>
    </lineage>
</organism>
<protein>
    <submittedName>
        <fullName evidence="1">Uncharacterized protein</fullName>
    </submittedName>
</protein>
<dbReference type="HOGENOM" id="CLU_2305845_0_0_1"/>
<dbReference type="RefSeq" id="XP_007704642.1">
    <property type="nucleotide sequence ID" value="XM_007706452.1"/>
</dbReference>
<sequence length="100" mass="11027">MLPESAPVPVLSLLYTPAPMNDCWRASPSPCVLVVYCQPINLPATMCMATPTTRRGRLPANRSLAHVFPPPALQRLAKSQTFRPSSLRIPTQPLSRCLYP</sequence>
<evidence type="ECO:0000313" key="2">
    <source>
        <dbReference type="Proteomes" id="UP000016934"/>
    </source>
</evidence>
<gene>
    <name evidence="1" type="ORF">COCSADRAFT_252036</name>
</gene>
<dbReference type="EMBL" id="KB445652">
    <property type="protein sequence ID" value="EMD59629.1"/>
    <property type="molecule type" value="Genomic_DNA"/>
</dbReference>
<dbReference type="KEGG" id="bsc:COCSADRAFT_252036"/>
<reference evidence="2" key="2">
    <citation type="journal article" date="2013" name="PLoS Genet.">
        <title>Comparative genome structure, secondary metabolite, and effector coding capacity across Cochliobolus pathogens.</title>
        <authorList>
            <person name="Condon B.J."/>
            <person name="Leng Y."/>
            <person name="Wu D."/>
            <person name="Bushley K.E."/>
            <person name="Ohm R.A."/>
            <person name="Otillar R."/>
            <person name="Martin J."/>
            <person name="Schackwitz W."/>
            <person name="Grimwood J."/>
            <person name="MohdZainudin N."/>
            <person name="Xue C."/>
            <person name="Wang R."/>
            <person name="Manning V.A."/>
            <person name="Dhillon B."/>
            <person name="Tu Z.J."/>
            <person name="Steffenson B.J."/>
            <person name="Salamov A."/>
            <person name="Sun H."/>
            <person name="Lowry S."/>
            <person name="LaButti K."/>
            <person name="Han J."/>
            <person name="Copeland A."/>
            <person name="Lindquist E."/>
            <person name="Barry K."/>
            <person name="Schmutz J."/>
            <person name="Baker S.E."/>
            <person name="Ciuffetti L.M."/>
            <person name="Grigoriev I.V."/>
            <person name="Zhong S."/>
            <person name="Turgeon B.G."/>
        </authorList>
    </citation>
    <scope>NUCLEOTIDE SEQUENCE [LARGE SCALE GENOMIC DNA]</scope>
    <source>
        <strain evidence="2">ND90Pr / ATCC 201652</strain>
    </source>
</reference>
<dbReference type="OrthoDB" id="10420155at2759"/>
<dbReference type="Proteomes" id="UP000016934">
    <property type="component" value="Unassembled WGS sequence"/>
</dbReference>
<accession>M2QX49</accession>
<reference evidence="1 2" key="1">
    <citation type="journal article" date="2012" name="PLoS Pathog.">
        <title>Diverse lifestyles and strategies of plant pathogenesis encoded in the genomes of eighteen Dothideomycetes fungi.</title>
        <authorList>
            <person name="Ohm R.A."/>
            <person name="Feau N."/>
            <person name="Henrissat B."/>
            <person name="Schoch C.L."/>
            <person name="Horwitz B.A."/>
            <person name="Barry K.W."/>
            <person name="Condon B.J."/>
            <person name="Copeland A.C."/>
            <person name="Dhillon B."/>
            <person name="Glaser F."/>
            <person name="Hesse C.N."/>
            <person name="Kosti I."/>
            <person name="LaButti K."/>
            <person name="Lindquist E.A."/>
            <person name="Lucas S."/>
            <person name="Salamov A.A."/>
            <person name="Bradshaw R.E."/>
            <person name="Ciuffetti L."/>
            <person name="Hamelin R.C."/>
            <person name="Kema G.H.J."/>
            <person name="Lawrence C."/>
            <person name="Scott J.A."/>
            <person name="Spatafora J.W."/>
            <person name="Turgeon B.G."/>
            <person name="de Wit P.J.G.M."/>
            <person name="Zhong S."/>
            <person name="Goodwin S.B."/>
            <person name="Grigoriev I.V."/>
        </authorList>
    </citation>
    <scope>NUCLEOTIDE SEQUENCE [LARGE SCALE GENOMIC DNA]</scope>
    <source>
        <strain evidence="2">ND90Pr / ATCC 201652</strain>
    </source>
</reference>
<name>M2QX49_COCSN</name>
<dbReference type="AlphaFoldDB" id="M2QX49"/>
<keyword evidence="2" id="KW-1185">Reference proteome</keyword>
<dbReference type="GeneID" id="19135239"/>
<proteinExistence type="predicted"/>
<evidence type="ECO:0000313" key="1">
    <source>
        <dbReference type="EMBL" id="EMD59629.1"/>
    </source>
</evidence>